<name>A0A3T0JZH5_PSESX</name>
<dbReference type="AlphaFoldDB" id="A0A3T0JZH5"/>
<gene>
    <name evidence="2" type="ORF">CT157_23205</name>
</gene>
<sequence>MSVKKLTVFMALIAALSLPSVEAANQEIRALFQPDSSQPNKNVFVNKTPNSGYCADFPSECASNGMFSIRVPIRFSTFTPLFSSNGVWVKVPAAWQVLNVTNQQTQQTRPVEVRISGIGSRFRLSKPVTELTGESDVGEAHRKLWEGSSWVYAAPPCLYSGWGLPSPTTYQFFWKTPVQGSCIKTAAMDVGHMDFEYLDIAYELRTPDPLTMPTGTYTGALTYSVGAGGADFNMGPFFRADDSSLTLDFVLDVHHALKVDLPPGGDKVTMEPVGGWQRWIDTGRMPTEIYRDQQFYLSASSPFKVMMICNSLGGTECGIGNNEVGFSKFEVKLTLPRGITGPGNSDGWSGTLSHNTWLGPFEPTRYVDRKPGTLRFQIPRRWIESLLKPGMNGTLWGNVTIIFDSEV</sequence>
<evidence type="ECO:0000256" key="1">
    <source>
        <dbReference type="SAM" id="SignalP"/>
    </source>
</evidence>
<feature type="chain" id="PRO_5019089466" evidence="1">
    <location>
        <begin position="24"/>
        <end position="407"/>
    </location>
</feature>
<accession>A0A3T0JZH5</accession>
<dbReference type="EMBL" id="CP024646">
    <property type="protein sequence ID" value="AZV28809.1"/>
    <property type="molecule type" value="Genomic_DNA"/>
</dbReference>
<evidence type="ECO:0000313" key="2">
    <source>
        <dbReference type="EMBL" id="AZV28809.1"/>
    </source>
</evidence>
<reference evidence="2 3" key="1">
    <citation type="submission" date="2017-11" db="EMBL/GenBank/DDBJ databases">
        <title>Effect of PGPRs.</title>
        <authorList>
            <person name="Oliva R."/>
            <person name="Nong J."/>
            <person name="Roman V."/>
        </authorList>
    </citation>
    <scope>NUCLEOTIDE SEQUENCE [LARGE SCALE GENOMIC DNA]</scope>
    <source>
        <strain evidence="2">Inb918</strain>
    </source>
</reference>
<keyword evidence="1" id="KW-0732">Signal</keyword>
<evidence type="ECO:0000313" key="3">
    <source>
        <dbReference type="Proteomes" id="UP000282760"/>
    </source>
</evidence>
<feature type="signal peptide" evidence="1">
    <location>
        <begin position="1"/>
        <end position="23"/>
    </location>
</feature>
<protein>
    <submittedName>
        <fullName evidence="2">Uncharacterized protein</fullName>
    </submittedName>
</protein>
<organism evidence="2 3">
    <name type="scientific">Pseudomonas syringae</name>
    <dbReference type="NCBI Taxonomy" id="317"/>
    <lineage>
        <taxon>Bacteria</taxon>
        <taxon>Pseudomonadati</taxon>
        <taxon>Pseudomonadota</taxon>
        <taxon>Gammaproteobacteria</taxon>
        <taxon>Pseudomonadales</taxon>
        <taxon>Pseudomonadaceae</taxon>
        <taxon>Pseudomonas</taxon>
    </lineage>
</organism>
<dbReference type="Proteomes" id="UP000282760">
    <property type="component" value="Chromosome"/>
</dbReference>
<proteinExistence type="predicted"/>